<dbReference type="Proteomes" id="UP000030710">
    <property type="component" value="Unassembled WGS sequence"/>
</dbReference>
<sequence length="36" mass="4130">MIERILGVDQWSRAICPEKCEYEYKYGSSNLSACVS</sequence>
<evidence type="ECO:0000313" key="2">
    <source>
        <dbReference type="Proteomes" id="UP000030710"/>
    </source>
</evidence>
<evidence type="ECO:0000313" key="1">
    <source>
        <dbReference type="EMBL" id="ERG95598.1"/>
    </source>
</evidence>
<dbReference type="HOGENOM" id="CLU_3353886_0_0_2"/>
<accession>U1NFK4</accession>
<dbReference type="EMBL" id="KE356561">
    <property type="protein sequence ID" value="ERG95598.1"/>
    <property type="molecule type" value="Genomic_DNA"/>
</dbReference>
<proteinExistence type="predicted"/>
<name>U1NFK4_9EURY</name>
<reference evidence="1 2" key="1">
    <citation type="journal article" date="2013" name="PLoS ONE">
        <title>Assembly-driven community genomics of a hypersaline microbial ecosystem.</title>
        <authorList>
            <person name="Podell S."/>
            <person name="Ugalde J.A."/>
            <person name="Narasingarao P."/>
            <person name="Banfield J.F."/>
            <person name="Heidelberg K.B."/>
            <person name="Allen E.E."/>
        </authorList>
    </citation>
    <scope>NUCLEOTIDE SEQUENCE [LARGE SCALE GENOMIC DNA]</scope>
    <source>
        <strain evidence="2">J07HQW2</strain>
    </source>
</reference>
<dbReference type="AlphaFoldDB" id="U1NFK4"/>
<organism evidence="1 2">
    <name type="scientific">Haloquadratum walsbyi J07HQW2</name>
    <dbReference type="NCBI Taxonomy" id="1238425"/>
    <lineage>
        <taxon>Archaea</taxon>
        <taxon>Methanobacteriati</taxon>
        <taxon>Methanobacteriota</taxon>
        <taxon>Stenosarchaea group</taxon>
        <taxon>Halobacteria</taxon>
        <taxon>Halobacteriales</taxon>
        <taxon>Haloferacaceae</taxon>
        <taxon>Haloquadratum</taxon>
    </lineage>
</organism>
<dbReference type="STRING" id="1238425.J07HQW2_02057"/>
<protein>
    <submittedName>
        <fullName evidence="1">Uncharacterized protein</fullName>
    </submittedName>
</protein>
<gene>
    <name evidence="1" type="ORF">J07HQW2_02057</name>
</gene>